<organism evidence="1 2">
    <name type="scientific">Nitrobacter winogradskyi</name>
    <name type="common">Nitrobacter agilis</name>
    <dbReference type="NCBI Taxonomy" id="913"/>
    <lineage>
        <taxon>Bacteria</taxon>
        <taxon>Pseudomonadati</taxon>
        <taxon>Pseudomonadota</taxon>
        <taxon>Alphaproteobacteria</taxon>
        <taxon>Hyphomicrobiales</taxon>
        <taxon>Nitrobacteraceae</taxon>
        <taxon>Nitrobacter</taxon>
    </lineage>
</organism>
<dbReference type="Proteomes" id="UP000318825">
    <property type="component" value="Unassembled WGS sequence"/>
</dbReference>
<protein>
    <submittedName>
        <fullName evidence="1">Uncharacterized protein</fullName>
    </submittedName>
</protein>
<dbReference type="EMBL" id="BJNF01000086">
    <property type="protein sequence ID" value="GEC17006.1"/>
    <property type="molecule type" value="Genomic_DNA"/>
</dbReference>
<proteinExistence type="predicted"/>
<accession>A0A4Y3WI74</accession>
<evidence type="ECO:0000313" key="2">
    <source>
        <dbReference type="Proteomes" id="UP000318825"/>
    </source>
</evidence>
<name>A0A4Y3WI74_NITWI</name>
<reference evidence="1 2" key="1">
    <citation type="submission" date="2019-06" db="EMBL/GenBank/DDBJ databases">
        <title>Whole genome shotgun sequence of Nitrobacter winogradskyi NBRC 14297.</title>
        <authorList>
            <person name="Hosoyama A."/>
            <person name="Uohara A."/>
            <person name="Ohji S."/>
            <person name="Ichikawa N."/>
        </authorList>
    </citation>
    <scope>NUCLEOTIDE SEQUENCE [LARGE SCALE GENOMIC DNA]</scope>
    <source>
        <strain evidence="1 2">NBRC 14297</strain>
    </source>
</reference>
<sequence length="60" mass="6897">MNLTLCQDIRDRVTHGFRDAQLAVRAAGMFLWLVTTRHERPSKTLVMAGPVPDIHVFFFL</sequence>
<dbReference type="RefSeq" id="WP_244613796.1">
    <property type="nucleotide sequence ID" value="NZ_BJNF01000086.1"/>
</dbReference>
<evidence type="ECO:0000313" key="1">
    <source>
        <dbReference type="EMBL" id="GEC17006.1"/>
    </source>
</evidence>
<dbReference type="AlphaFoldDB" id="A0A4Y3WI74"/>
<gene>
    <name evidence="1" type="ORF">NWI01_28980</name>
</gene>
<comment type="caution">
    <text evidence="1">The sequence shown here is derived from an EMBL/GenBank/DDBJ whole genome shotgun (WGS) entry which is preliminary data.</text>
</comment>